<organism evidence="2 3">
    <name type="scientific">Phialocephala subalpina</name>
    <dbReference type="NCBI Taxonomy" id="576137"/>
    <lineage>
        <taxon>Eukaryota</taxon>
        <taxon>Fungi</taxon>
        <taxon>Dikarya</taxon>
        <taxon>Ascomycota</taxon>
        <taxon>Pezizomycotina</taxon>
        <taxon>Leotiomycetes</taxon>
        <taxon>Helotiales</taxon>
        <taxon>Mollisiaceae</taxon>
        <taxon>Phialocephala</taxon>
        <taxon>Phialocephala fortinii species complex</taxon>
    </lineage>
</organism>
<evidence type="ECO:0000313" key="2">
    <source>
        <dbReference type="EMBL" id="CZR66697.1"/>
    </source>
</evidence>
<gene>
    <name evidence="2" type="ORF">PAC_16598</name>
</gene>
<keyword evidence="3" id="KW-1185">Reference proteome</keyword>
<dbReference type="AlphaFoldDB" id="A0A1L7XP05"/>
<dbReference type="OrthoDB" id="3551986at2759"/>
<dbReference type="EMBL" id="FJOG01000039">
    <property type="protein sequence ID" value="CZR66697.1"/>
    <property type="molecule type" value="Genomic_DNA"/>
</dbReference>
<sequence>MHAARSFLLTHANHLPQDTISSLVPRQDKVTAPHILASGMIQVPAERLNTLLTSVESLKKEIALVQSLKKELALVQTQNQELRGDLPANRNPKINLESRTELLTCYCVEEKGPLVTASGLIASAQSNPSNLIRQVCHESRVEAETVQTIRFYRHWADEHSSTDPYVFSNPFADILWLHESETHDGHDDAWLGGGYLLPPRHRSHTLLFQGPNALLAREFEPRVIALPYQQFFEQTDSGLPWMMDFFTQKKTEKIVLVIDSDYSECVAKSGEPVFVLPEKRPSKTLYENFFIWRQAFGAQHHQELEWETGDNSGEYCGRVIRVSQNSLFVLGSFGDGADKEVFKEGGKYSNILHPSEWIVNEIYFMEDMTVQQLQKSNGLSPSVHRKLRSEAIPPQ</sequence>
<evidence type="ECO:0000313" key="3">
    <source>
        <dbReference type="Proteomes" id="UP000184330"/>
    </source>
</evidence>
<feature type="region of interest" description="Disordered" evidence="1">
    <location>
        <begin position="376"/>
        <end position="395"/>
    </location>
</feature>
<name>A0A1L7XP05_9HELO</name>
<reference evidence="2 3" key="1">
    <citation type="submission" date="2016-03" db="EMBL/GenBank/DDBJ databases">
        <authorList>
            <person name="Ploux O."/>
        </authorList>
    </citation>
    <scope>NUCLEOTIDE SEQUENCE [LARGE SCALE GENOMIC DNA]</scope>
    <source>
        <strain evidence="2 3">UAMH 11012</strain>
    </source>
</reference>
<dbReference type="Proteomes" id="UP000184330">
    <property type="component" value="Unassembled WGS sequence"/>
</dbReference>
<accession>A0A1L7XP05</accession>
<proteinExistence type="predicted"/>
<evidence type="ECO:0000256" key="1">
    <source>
        <dbReference type="SAM" id="MobiDB-lite"/>
    </source>
</evidence>
<protein>
    <submittedName>
        <fullName evidence="2">Uncharacterized protein</fullName>
    </submittedName>
</protein>